<dbReference type="InterPro" id="IPR023210">
    <property type="entry name" value="NADP_OxRdtase_dom"/>
</dbReference>
<evidence type="ECO:0000313" key="4">
    <source>
        <dbReference type="Proteomes" id="UP000000759"/>
    </source>
</evidence>
<feature type="domain" description="NADP-dependent oxidoreductase" evidence="2">
    <location>
        <begin position="20"/>
        <end position="294"/>
    </location>
</feature>
<dbReference type="SUPFAM" id="SSF51430">
    <property type="entry name" value="NAD(P)-linked oxidoreductase"/>
    <property type="match status" value="1"/>
</dbReference>
<dbReference type="EMBL" id="CM000607">
    <property type="protein sequence ID" value="EEC49984.1"/>
    <property type="molecule type" value="Genomic_DNA"/>
</dbReference>
<organism evidence="3 4">
    <name type="scientific">Phaeodactylum tricornutum (strain CCAP 1055/1)</name>
    <dbReference type="NCBI Taxonomy" id="556484"/>
    <lineage>
        <taxon>Eukaryota</taxon>
        <taxon>Sar</taxon>
        <taxon>Stramenopiles</taxon>
        <taxon>Ochrophyta</taxon>
        <taxon>Bacillariophyta</taxon>
        <taxon>Bacillariophyceae</taxon>
        <taxon>Bacillariophycidae</taxon>
        <taxon>Naviculales</taxon>
        <taxon>Phaeodactylaceae</taxon>
        <taxon>Phaeodactylum</taxon>
    </lineage>
</organism>
<reference evidence="3 4" key="1">
    <citation type="journal article" date="2008" name="Nature">
        <title>The Phaeodactylum genome reveals the evolutionary history of diatom genomes.</title>
        <authorList>
            <person name="Bowler C."/>
            <person name="Allen A.E."/>
            <person name="Badger J.H."/>
            <person name="Grimwood J."/>
            <person name="Jabbari K."/>
            <person name="Kuo A."/>
            <person name="Maheswari U."/>
            <person name="Martens C."/>
            <person name="Maumus F."/>
            <person name="Otillar R.P."/>
            <person name="Rayko E."/>
            <person name="Salamov A."/>
            <person name="Vandepoele K."/>
            <person name="Beszteri B."/>
            <person name="Gruber A."/>
            <person name="Heijde M."/>
            <person name="Katinka M."/>
            <person name="Mock T."/>
            <person name="Valentin K."/>
            <person name="Verret F."/>
            <person name="Berges J.A."/>
            <person name="Brownlee C."/>
            <person name="Cadoret J.P."/>
            <person name="Chiovitti A."/>
            <person name="Choi C.J."/>
            <person name="Coesel S."/>
            <person name="De Martino A."/>
            <person name="Detter J.C."/>
            <person name="Durkin C."/>
            <person name="Falciatore A."/>
            <person name="Fournet J."/>
            <person name="Haruta M."/>
            <person name="Huysman M.J."/>
            <person name="Jenkins B.D."/>
            <person name="Jiroutova K."/>
            <person name="Jorgensen R.E."/>
            <person name="Joubert Y."/>
            <person name="Kaplan A."/>
            <person name="Kroger N."/>
            <person name="Kroth P.G."/>
            <person name="La Roche J."/>
            <person name="Lindquist E."/>
            <person name="Lommer M."/>
            <person name="Martin-Jezequel V."/>
            <person name="Lopez P.J."/>
            <person name="Lucas S."/>
            <person name="Mangogna M."/>
            <person name="McGinnis K."/>
            <person name="Medlin L.K."/>
            <person name="Montsant A."/>
            <person name="Oudot-Le Secq M.P."/>
            <person name="Napoli C."/>
            <person name="Obornik M."/>
            <person name="Parker M.S."/>
            <person name="Petit J.L."/>
            <person name="Porcel B.M."/>
            <person name="Poulsen N."/>
            <person name="Robison M."/>
            <person name="Rychlewski L."/>
            <person name="Rynearson T.A."/>
            <person name="Schmutz J."/>
            <person name="Shapiro H."/>
            <person name="Siaut M."/>
            <person name="Stanley M."/>
            <person name="Sussman M.R."/>
            <person name="Taylor A.R."/>
            <person name="Vardi A."/>
            <person name="von Dassow P."/>
            <person name="Vyverman W."/>
            <person name="Willis A."/>
            <person name="Wyrwicz L.S."/>
            <person name="Rokhsar D.S."/>
            <person name="Weissenbach J."/>
            <person name="Armbrust E.V."/>
            <person name="Green B.R."/>
            <person name="Van de Peer Y."/>
            <person name="Grigoriev I.V."/>
        </authorList>
    </citation>
    <scope>NUCLEOTIDE SEQUENCE [LARGE SCALE GENOMIC DNA]</scope>
    <source>
        <strain evidence="3 4">CCAP 1055/1</strain>
    </source>
</reference>
<keyword evidence="1" id="KW-0560">Oxidoreductase</keyword>
<proteinExistence type="predicted"/>
<dbReference type="KEGG" id="pti:PHATRDRAFT_44546"/>
<dbReference type="InterPro" id="IPR050791">
    <property type="entry name" value="Aldo-Keto_reductase"/>
</dbReference>
<dbReference type="HOGENOM" id="CLU_023205_2_1_1"/>
<accession>B7FUG6</accession>
<dbReference type="PANTHER" id="PTHR43625:SF40">
    <property type="entry name" value="ALDO-KETO REDUCTASE YAKC [NADP(+)]"/>
    <property type="match status" value="1"/>
</dbReference>
<evidence type="ECO:0000256" key="1">
    <source>
        <dbReference type="ARBA" id="ARBA00023002"/>
    </source>
</evidence>
<dbReference type="Proteomes" id="UP000000759">
    <property type="component" value="Chromosome 4"/>
</dbReference>
<dbReference type="PaxDb" id="2850-Phatr44546"/>
<dbReference type="PANTHER" id="PTHR43625">
    <property type="entry name" value="AFLATOXIN B1 ALDEHYDE REDUCTASE"/>
    <property type="match status" value="1"/>
</dbReference>
<dbReference type="STRING" id="556484.B7FUG6"/>
<dbReference type="Pfam" id="PF00248">
    <property type="entry name" value="Aldo_ket_red"/>
    <property type="match status" value="1"/>
</dbReference>
<reference evidence="4" key="2">
    <citation type="submission" date="2008-08" db="EMBL/GenBank/DDBJ databases">
        <authorList>
            <consortium name="Diatom Consortium"/>
            <person name="Grigoriev I."/>
            <person name="Grimwood J."/>
            <person name="Kuo A."/>
            <person name="Otillar R.P."/>
            <person name="Salamov A."/>
            <person name="Detter J.C."/>
            <person name="Lindquist E."/>
            <person name="Shapiro H."/>
            <person name="Lucas S."/>
            <person name="Glavina del Rio T."/>
            <person name="Pitluck S."/>
            <person name="Rokhsar D."/>
            <person name="Bowler C."/>
        </authorList>
    </citation>
    <scope>GENOME REANNOTATION</scope>
    <source>
        <strain evidence="4">CCAP 1055/1</strain>
    </source>
</reference>
<dbReference type="OMA" id="MSDFYTT"/>
<dbReference type="eggNOG" id="KOG1575">
    <property type="taxonomic scope" value="Eukaryota"/>
</dbReference>
<dbReference type="Gene3D" id="3.20.20.100">
    <property type="entry name" value="NADP-dependent oxidoreductase domain"/>
    <property type="match status" value="1"/>
</dbReference>
<dbReference type="OrthoDB" id="40856at2759"/>
<dbReference type="InParanoid" id="B7FUG6"/>
<dbReference type="InterPro" id="IPR020471">
    <property type="entry name" value="AKR"/>
</dbReference>
<keyword evidence="4" id="KW-1185">Reference proteome</keyword>
<dbReference type="PRINTS" id="PR00069">
    <property type="entry name" value="ALDKETRDTASE"/>
</dbReference>
<dbReference type="GO" id="GO:0016491">
    <property type="term" value="F:oxidoreductase activity"/>
    <property type="evidence" value="ECO:0007669"/>
    <property type="project" value="UniProtKB-KW"/>
</dbReference>
<evidence type="ECO:0000259" key="2">
    <source>
        <dbReference type="Pfam" id="PF00248"/>
    </source>
</evidence>
<protein>
    <recommendedName>
        <fullName evidence="2">NADP-dependent oxidoreductase domain-containing protein</fullName>
    </recommendedName>
</protein>
<name>B7FUG6_PHATC</name>
<dbReference type="AlphaFoldDB" id="B7FUG6"/>
<gene>
    <name evidence="3" type="ORF">PHATRDRAFT_44546</name>
</gene>
<dbReference type="GO" id="GO:0005737">
    <property type="term" value="C:cytoplasm"/>
    <property type="evidence" value="ECO:0007669"/>
    <property type="project" value="TreeGrafter"/>
</dbReference>
<dbReference type="InterPro" id="IPR036812">
    <property type="entry name" value="NAD(P)_OxRdtase_dom_sf"/>
</dbReference>
<evidence type="ECO:0000313" key="3">
    <source>
        <dbReference type="EMBL" id="EEC49984.1"/>
    </source>
</evidence>
<dbReference type="GeneID" id="7198073"/>
<dbReference type="RefSeq" id="XP_002178319.1">
    <property type="nucleotide sequence ID" value="XM_002178283.1"/>
</dbReference>
<sequence length="316" mass="34849">MKLFSKFALPSTAGNGKSGLGFGSMGITSFYGDPMPEDKAMELLQTIYDKGCRHFDTAEVYTAEELTMNWSLDASSKKFPDGAYDYETVKASLTGSLDRLQLEYVDLYYAHRVMTLEGGMDFARTAKRLKEEGLIKEVGLSEVGGKWLKQINNIYPIDAVQQEWSLLTRNLEDELVPVCKELDITIVAYSPLARNLLATKLEEAPKDWRAKLPRYSKENFGANRKIVEKLEELAAKYNGTTAQLSLAWLFHKANELGVAVVPIPGSTKLSHAISNLDSTKIEISDEDTATLEGLAAQVAGARGGEDYTGIAIEAQD</sequence>